<evidence type="ECO:0008006" key="3">
    <source>
        <dbReference type="Google" id="ProtNLM"/>
    </source>
</evidence>
<dbReference type="RefSeq" id="WP_250922400.1">
    <property type="nucleotide sequence ID" value="NZ_JAMQAW010000036.1"/>
</dbReference>
<keyword evidence="2" id="KW-1185">Reference proteome</keyword>
<dbReference type="Proteomes" id="UP001431429">
    <property type="component" value="Unassembled WGS sequence"/>
</dbReference>
<organism evidence="1 2">
    <name type="scientific">Streptomyces albipurpureus</name>
    <dbReference type="NCBI Taxonomy" id="2897419"/>
    <lineage>
        <taxon>Bacteria</taxon>
        <taxon>Bacillati</taxon>
        <taxon>Actinomycetota</taxon>
        <taxon>Actinomycetes</taxon>
        <taxon>Kitasatosporales</taxon>
        <taxon>Streptomycetaceae</taxon>
        <taxon>Streptomyces</taxon>
    </lineage>
</organism>
<evidence type="ECO:0000313" key="1">
    <source>
        <dbReference type="EMBL" id="MCM2392087.1"/>
    </source>
</evidence>
<name>A0ABT0UUL5_9ACTN</name>
<reference evidence="1" key="1">
    <citation type="submission" date="2022-06" db="EMBL/GenBank/DDBJ databases">
        <title>Genome public.</title>
        <authorList>
            <person name="Sun Q."/>
        </authorList>
    </citation>
    <scope>NUCLEOTIDE SEQUENCE</scope>
    <source>
        <strain evidence="1">CWNU-1</strain>
    </source>
</reference>
<proteinExistence type="predicted"/>
<sequence length="380" mass="40959">MTVVPISSAVMTHPVRERQAQELVSRLRLGGLALDPAPHDPPSALRTALVAWSAVSPGAGHHLVVQDDVSAPPDLLALVGRAVERFPDEALVFYTNWHARNGSASRLAALAGAAWVRAVPEEFTPSLAVCLPVALAAEFGAFARDSAERHDDEVLSGFFRTKGRMSLLAVPNVVEHIGTSSINGHAAQGIRLAVCPMDATDADGLLRRGWVLEELDWLPYMRYGEGYLRLPGQEKAADGGRGHIRWRDALPAIARSSQLTEERVRDLVAEHMPLGLATDVARTFGPDFAEELWVHCLFMGRQAAGAAHRHAPQNAAGPADVVDEDALARLKEAAVSTVGPAGLSPERRPEAGPEKIRLMTEFAWTAIRAGERLWQDAPDG</sequence>
<evidence type="ECO:0000313" key="2">
    <source>
        <dbReference type="Proteomes" id="UP001431429"/>
    </source>
</evidence>
<dbReference type="EMBL" id="JAMQAW010000036">
    <property type="protein sequence ID" value="MCM2392087.1"/>
    <property type="molecule type" value="Genomic_DNA"/>
</dbReference>
<gene>
    <name evidence="1" type="ORF">NBG84_28015</name>
</gene>
<accession>A0ABT0UUL5</accession>
<protein>
    <recommendedName>
        <fullName evidence="3">Glycosyltransferase</fullName>
    </recommendedName>
</protein>
<comment type="caution">
    <text evidence="1">The sequence shown here is derived from an EMBL/GenBank/DDBJ whole genome shotgun (WGS) entry which is preliminary data.</text>
</comment>